<dbReference type="AlphaFoldDB" id="A0A5M3MJT1"/>
<dbReference type="Proteomes" id="UP000053558">
    <property type="component" value="Unassembled WGS sequence"/>
</dbReference>
<gene>
    <name evidence="1" type="ORF">CONPUDRAFT_82897</name>
</gene>
<organism evidence="1 2">
    <name type="scientific">Coniophora puteana (strain RWD-64-598)</name>
    <name type="common">Brown rot fungus</name>
    <dbReference type="NCBI Taxonomy" id="741705"/>
    <lineage>
        <taxon>Eukaryota</taxon>
        <taxon>Fungi</taxon>
        <taxon>Dikarya</taxon>
        <taxon>Basidiomycota</taxon>
        <taxon>Agaricomycotina</taxon>
        <taxon>Agaricomycetes</taxon>
        <taxon>Agaricomycetidae</taxon>
        <taxon>Boletales</taxon>
        <taxon>Coniophorineae</taxon>
        <taxon>Coniophoraceae</taxon>
        <taxon>Coniophora</taxon>
    </lineage>
</organism>
<dbReference type="EMBL" id="JH711580">
    <property type="protein sequence ID" value="EIW79488.1"/>
    <property type="molecule type" value="Genomic_DNA"/>
</dbReference>
<feature type="non-terminal residue" evidence="1">
    <location>
        <position position="61"/>
    </location>
</feature>
<dbReference type="RefSeq" id="XP_007769890.1">
    <property type="nucleotide sequence ID" value="XM_007771700.1"/>
</dbReference>
<name>A0A5M3MJT1_CONPW</name>
<reference evidence="2" key="1">
    <citation type="journal article" date="2012" name="Science">
        <title>The Paleozoic origin of enzymatic lignin decomposition reconstructed from 31 fungal genomes.</title>
        <authorList>
            <person name="Floudas D."/>
            <person name="Binder M."/>
            <person name="Riley R."/>
            <person name="Barry K."/>
            <person name="Blanchette R.A."/>
            <person name="Henrissat B."/>
            <person name="Martinez A.T."/>
            <person name="Otillar R."/>
            <person name="Spatafora J.W."/>
            <person name="Yadav J.S."/>
            <person name="Aerts A."/>
            <person name="Benoit I."/>
            <person name="Boyd A."/>
            <person name="Carlson A."/>
            <person name="Copeland A."/>
            <person name="Coutinho P.M."/>
            <person name="de Vries R.P."/>
            <person name="Ferreira P."/>
            <person name="Findley K."/>
            <person name="Foster B."/>
            <person name="Gaskell J."/>
            <person name="Glotzer D."/>
            <person name="Gorecki P."/>
            <person name="Heitman J."/>
            <person name="Hesse C."/>
            <person name="Hori C."/>
            <person name="Igarashi K."/>
            <person name="Jurgens J.A."/>
            <person name="Kallen N."/>
            <person name="Kersten P."/>
            <person name="Kohler A."/>
            <person name="Kuees U."/>
            <person name="Kumar T.K.A."/>
            <person name="Kuo A."/>
            <person name="LaButti K."/>
            <person name="Larrondo L.F."/>
            <person name="Lindquist E."/>
            <person name="Ling A."/>
            <person name="Lombard V."/>
            <person name="Lucas S."/>
            <person name="Lundell T."/>
            <person name="Martin R."/>
            <person name="McLaughlin D.J."/>
            <person name="Morgenstern I."/>
            <person name="Morin E."/>
            <person name="Murat C."/>
            <person name="Nagy L.G."/>
            <person name="Nolan M."/>
            <person name="Ohm R.A."/>
            <person name="Patyshakuliyeva A."/>
            <person name="Rokas A."/>
            <person name="Ruiz-Duenas F.J."/>
            <person name="Sabat G."/>
            <person name="Salamov A."/>
            <person name="Samejima M."/>
            <person name="Schmutz J."/>
            <person name="Slot J.C."/>
            <person name="St John F."/>
            <person name="Stenlid J."/>
            <person name="Sun H."/>
            <person name="Sun S."/>
            <person name="Syed K."/>
            <person name="Tsang A."/>
            <person name="Wiebenga A."/>
            <person name="Young D."/>
            <person name="Pisabarro A."/>
            <person name="Eastwood D.C."/>
            <person name="Martin F."/>
            <person name="Cullen D."/>
            <person name="Grigoriev I.V."/>
            <person name="Hibbett D.S."/>
        </authorList>
    </citation>
    <scope>NUCLEOTIDE SEQUENCE [LARGE SCALE GENOMIC DNA]</scope>
    <source>
        <strain evidence="2">RWD-64-598 SS2</strain>
    </source>
</reference>
<comment type="caution">
    <text evidence="1">The sequence shown here is derived from an EMBL/GenBank/DDBJ whole genome shotgun (WGS) entry which is preliminary data.</text>
</comment>
<dbReference type="GeneID" id="19210497"/>
<protein>
    <submittedName>
        <fullName evidence="1">Uncharacterized protein</fullName>
    </submittedName>
</protein>
<accession>A0A5M3MJT1</accession>
<evidence type="ECO:0000313" key="1">
    <source>
        <dbReference type="EMBL" id="EIW79488.1"/>
    </source>
</evidence>
<sequence length="61" mass="6878">MHLESENPKTFPRVLELSKTRRLSWVELLAKVFELPVNAGTNMNNEQQEGWGILSIAGIAL</sequence>
<evidence type="ECO:0000313" key="2">
    <source>
        <dbReference type="Proteomes" id="UP000053558"/>
    </source>
</evidence>
<keyword evidence="2" id="KW-1185">Reference proteome</keyword>
<proteinExistence type="predicted"/>
<dbReference type="KEGG" id="cput:CONPUDRAFT_82897"/>